<protein>
    <submittedName>
        <fullName evidence="9">Metabotropic glutamate receptor 5-like</fullName>
    </submittedName>
</protein>
<dbReference type="Proteomes" id="UP000695022">
    <property type="component" value="Unplaced"/>
</dbReference>
<dbReference type="PRINTS" id="PR00248">
    <property type="entry name" value="GPCRMGR"/>
</dbReference>
<evidence type="ECO:0000256" key="2">
    <source>
        <dbReference type="ARBA" id="ARBA00022692"/>
    </source>
</evidence>
<gene>
    <name evidence="9" type="primary">LOC106819618</name>
</gene>
<dbReference type="InterPro" id="IPR050726">
    <property type="entry name" value="mGluR"/>
</dbReference>
<evidence type="ECO:0000313" key="8">
    <source>
        <dbReference type="Proteomes" id="UP000695022"/>
    </source>
</evidence>
<dbReference type="InterPro" id="IPR001828">
    <property type="entry name" value="ANF_lig-bd_rcpt"/>
</dbReference>
<keyword evidence="2" id="KW-0812">Transmembrane</keyword>
<feature type="domain" description="Receptor ligand binding region" evidence="7">
    <location>
        <begin position="59"/>
        <end position="207"/>
    </location>
</feature>
<keyword evidence="4" id="KW-0472">Membrane</keyword>
<dbReference type="Gene3D" id="3.40.50.2300">
    <property type="match status" value="2"/>
</dbReference>
<evidence type="ECO:0000313" key="9">
    <source>
        <dbReference type="RefSeq" id="XP_014679714.1"/>
    </source>
</evidence>
<keyword evidence="8" id="KW-1185">Reference proteome</keyword>
<name>A0ABM1F5J3_PRICU</name>
<dbReference type="Pfam" id="PF01094">
    <property type="entry name" value="ANF_receptor"/>
    <property type="match status" value="1"/>
</dbReference>
<dbReference type="GeneID" id="106819618"/>
<evidence type="ECO:0000259" key="7">
    <source>
        <dbReference type="Pfam" id="PF01094"/>
    </source>
</evidence>
<evidence type="ECO:0000256" key="3">
    <source>
        <dbReference type="ARBA" id="ARBA00022989"/>
    </source>
</evidence>
<evidence type="ECO:0000256" key="6">
    <source>
        <dbReference type="ARBA" id="ARBA00023180"/>
    </source>
</evidence>
<keyword evidence="3" id="KW-1133">Transmembrane helix</keyword>
<comment type="subcellular location">
    <subcellularLocation>
        <location evidence="1">Membrane</location>
        <topology evidence="1">Multi-pass membrane protein</topology>
    </subcellularLocation>
</comment>
<accession>A0ABM1F5J3</accession>
<dbReference type="SUPFAM" id="SSF53822">
    <property type="entry name" value="Periplasmic binding protein-like I"/>
    <property type="match status" value="1"/>
</dbReference>
<dbReference type="PANTHER" id="PTHR24060">
    <property type="entry name" value="METABOTROPIC GLUTAMATE RECEPTOR"/>
    <property type="match status" value="1"/>
</dbReference>
<dbReference type="InterPro" id="IPR028082">
    <property type="entry name" value="Peripla_BP_I"/>
</dbReference>
<evidence type="ECO:0000256" key="5">
    <source>
        <dbReference type="ARBA" id="ARBA00023170"/>
    </source>
</evidence>
<sequence length="208" mass="23081">PLLLPPASPASLSSRKTAYIEGDVQIGILFPIHRAPRIRDSYSRTCGLVWEEYGIHRTEVTLHAIDVINADPTFLPGVRLGVEIRDSCWFSSVALEQSIEFIRDVISRYDEPAEGAGNDTCQTGVTKNIAGVIGPGSSSVTIPVQNLFQLFNIPQIGYSATSQTLSDKDLFKYFLRVVPSDFFQAQVMVDIVKRFKWTYVSVVHTDGE</sequence>
<keyword evidence="6" id="KW-0325">Glycoprotein</keyword>
<reference evidence="9" key="1">
    <citation type="submission" date="2025-08" db="UniProtKB">
        <authorList>
            <consortium name="RefSeq"/>
        </authorList>
    </citation>
    <scope>IDENTIFICATION</scope>
</reference>
<feature type="non-terminal residue" evidence="9">
    <location>
        <position position="1"/>
    </location>
</feature>
<proteinExistence type="predicted"/>
<organism evidence="8 9">
    <name type="scientific">Priapulus caudatus</name>
    <name type="common">Priapulid worm</name>
    <dbReference type="NCBI Taxonomy" id="37621"/>
    <lineage>
        <taxon>Eukaryota</taxon>
        <taxon>Metazoa</taxon>
        <taxon>Ecdysozoa</taxon>
        <taxon>Scalidophora</taxon>
        <taxon>Priapulida</taxon>
        <taxon>Priapulimorpha</taxon>
        <taxon>Priapulimorphida</taxon>
        <taxon>Priapulidae</taxon>
        <taxon>Priapulus</taxon>
    </lineage>
</organism>
<keyword evidence="5" id="KW-0675">Receptor</keyword>
<dbReference type="RefSeq" id="XP_014679714.1">
    <property type="nucleotide sequence ID" value="XM_014824228.1"/>
</dbReference>
<evidence type="ECO:0000256" key="4">
    <source>
        <dbReference type="ARBA" id="ARBA00023136"/>
    </source>
</evidence>
<evidence type="ECO:0000256" key="1">
    <source>
        <dbReference type="ARBA" id="ARBA00004141"/>
    </source>
</evidence>
<dbReference type="InterPro" id="IPR000337">
    <property type="entry name" value="GPCR_3"/>
</dbReference>